<gene>
    <name evidence="1" type="ORF">ACFO3I_14880</name>
</gene>
<protein>
    <submittedName>
        <fullName evidence="1">DNA polymerase III subunit chi</fullName>
    </submittedName>
</protein>
<dbReference type="SUPFAM" id="SSF102400">
    <property type="entry name" value="DNA polymerase III chi subunit"/>
    <property type="match status" value="1"/>
</dbReference>
<dbReference type="InterPro" id="IPR036768">
    <property type="entry name" value="PolIII_chi_sf"/>
</dbReference>
<organism evidence="1 2">
    <name type="scientific">Rheinheimera marina</name>
    <dbReference type="NCBI Taxonomy" id="1774958"/>
    <lineage>
        <taxon>Bacteria</taxon>
        <taxon>Pseudomonadati</taxon>
        <taxon>Pseudomonadota</taxon>
        <taxon>Gammaproteobacteria</taxon>
        <taxon>Chromatiales</taxon>
        <taxon>Chromatiaceae</taxon>
        <taxon>Rheinheimera</taxon>
    </lineage>
</organism>
<dbReference type="Proteomes" id="UP001595962">
    <property type="component" value="Unassembled WGS sequence"/>
</dbReference>
<reference evidence="2" key="1">
    <citation type="journal article" date="2019" name="Int. J. Syst. Evol. Microbiol.">
        <title>The Global Catalogue of Microorganisms (GCM) 10K type strain sequencing project: providing services to taxonomists for standard genome sequencing and annotation.</title>
        <authorList>
            <consortium name="The Broad Institute Genomics Platform"/>
            <consortium name="The Broad Institute Genome Sequencing Center for Infectious Disease"/>
            <person name="Wu L."/>
            <person name="Ma J."/>
        </authorList>
    </citation>
    <scope>NUCLEOTIDE SEQUENCE [LARGE SCALE GENOMIC DNA]</scope>
    <source>
        <strain evidence="2">DT28</strain>
    </source>
</reference>
<comment type="caution">
    <text evidence="1">The sequence shown here is derived from an EMBL/GenBank/DDBJ whole genome shotgun (WGS) entry which is preliminary data.</text>
</comment>
<keyword evidence="2" id="KW-1185">Reference proteome</keyword>
<dbReference type="PANTHER" id="PTHR38767:SF1">
    <property type="entry name" value="DNA POLYMERASE III SUBUNIT CHI"/>
    <property type="match status" value="1"/>
</dbReference>
<sequence>MPTVTFYLLPEQAAAHQSELADAPARFIQAAQLCADLYRQNQWVFVFCQNQADAEQLDEVLWRFDPDRFVPHNLAGEGPSRGAPVEISAQPPRSSRAVLVNLSDNVPPFAARYQQVIEFVPNDDAGKQLAREKFKIYRQAGQTPQTVQL</sequence>
<dbReference type="EMBL" id="JBHSGB010000013">
    <property type="protein sequence ID" value="MFC4656298.1"/>
    <property type="molecule type" value="Genomic_DNA"/>
</dbReference>
<evidence type="ECO:0000313" key="1">
    <source>
        <dbReference type="EMBL" id="MFC4656298.1"/>
    </source>
</evidence>
<dbReference type="Gene3D" id="3.40.50.10110">
    <property type="entry name" value="DNA polymerase III subunit chi"/>
    <property type="match status" value="1"/>
</dbReference>
<dbReference type="RefSeq" id="WP_377335216.1">
    <property type="nucleotide sequence ID" value="NZ_JBHSGB010000013.1"/>
</dbReference>
<dbReference type="PANTHER" id="PTHR38767">
    <property type="entry name" value="DNA POLYMERASE III SUBUNIT CHI"/>
    <property type="match status" value="1"/>
</dbReference>
<evidence type="ECO:0000313" key="2">
    <source>
        <dbReference type="Proteomes" id="UP001595962"/>
    </source>
</evidence>
<proteinExistence type="predicted"/>
<accession>A0ABV9JPW2</accession>
<dbReference type="InterPro" id="IPR007459">
    <property type="entry name" value="DNA_pol3_chi"/>
</dbReference>
<dbReference type="Pfam" id="PF04364">
    <property type="entry name" value="DNA_pol3_chi"/>
    <property type="match status" value="1"/>
</dbReference>
<name>A0ABV9JPW2_9GAMM</name>